<comment type="subcellular location">
    <subcellularLocation>
        <location evidence="1 7">Cell membrane</location>
        <topology evidence="1 7">Multi-pass membrane protein</topology>
    </subcellularLocation>
</comment>
<protein>
    <submittedName>
        <fullName evidence="9">Sugar ABC transporter permease</fullName>
    </submittedName>
</protein>
<dbReference type="AlphaFoldDB" id="A0A7C4UDU7"/>
<dbReference type="Gene3D" id="1.10.3720.10">
    <property type="entry name" value="MetI-like"/>
    <property type="match status" value="1"/>
</dbReference>
<dbReference type="InterPro" id="IPR051393">
    <property type="entry name" value="ABC_transporter_permease"/>
</dbReference>
<feature type="domain" description="ABC transmembrane type-1" evidence="8">
    <location>
        <begin position="64"/>
        <end position="287"/>
    </location>
</feature>
<evidence type="ECO:0000256" key="5">
    <source>
        <dbReference type="ARBA" id="ARBA00022989"/>
    </source>
</evidence>
<evidence type="ECO:0000256" key="1">
    <source>
        <dbReference type="ARBA" id="ARBA00004651"/>
    </source>
</evidence>
<dbReference type="PANTHER" id="PTHR30193">
    <property type="entry name" value="ABC TRANSPORTER PERMEASE PROTEIN"/>
    <property type="match status" value="1"/>
</dbReference>
<gene>
    <name evidence="9" type="ORF">ENV67_08875</name>
</gene>
<dbReference type="InterPro" id="IPR000515">
    <property type="entry name" value="MetI-like"/>
</dbReference>
<keyword evidence="2 7" id="KW-0813">Transport</keyword>
<evidence type="ECO:0000259" key="8">
    <source>
        <dbReference type="PROSITE" id="PS50928"/>
    </source>
</evidence>
<dbReference type="PANTHER" id="PTHR30193:SF37">
    <property type="entry name" value="INNER MEMBRANE ABC TRANSPORTER PERMEASE PROTEIN YCJO"/>
    <property type="match status" value="1"/>
</dbReference>
<keyword evidence="6 7" id="KW-0472">Membrane</keyword>
<dbReference type="Pfam" id="PF00528">
    <property type="entry name" value="BPD_transp_1"/>
    <property type="match status" value="1"/>
</dbReference>
<comment type="similarity">
    <text evidence="7">Belongs to the binding-protein-dependent transport system permease family.</text>
</comment>
<feature type="transmembrane region" description="Helical" evidence="7">
    <location>
        <begin position="208"/>
        <end position="228"/>
    </location>
</feature>
<dbReference type="EMBL" id="DTHG01000105">
    <property type="protein sequence ID" value="HGW92632.1"/>
    <property type="molecule type" value="Genomic_DNA"/>
</dbReference>
<evidence type="ECO:0000313" key="9">
    <source>
        <dbReference type="EMBL" id="HGW92632.1"/>
    </source>
</evidence>
<keyword evidence="4 7" id="KW-0812">Transmembrane</keyword>
<evidence type="ECO:0000256" key="2">
    <source>
        <dbReference type="ARBA" id="ARBA00022448"/>
    </source>
</evidence>
<evidence type="ECO:0000256" key="7">
    <source>
        <dbReference type="RuleBase" id="RU363032"/>
    </source>
</evidence>
<dbReference type="GO" id="GO:0055085">
    <property type="term" value="P:transmembrane transport"/>
    <property type="evidence" value="ECO:0007669"/>
    <property type="project" value="InterPro"/>
</dbReference>
<keyword evidence="3" id="KW-1003">Cell membrane</keyword>
<dbReference type="CDD" id="cd06261">
    <property type="entry name" value="TM_PBP2"/>
    <property type="match status" value="1"/>
</dbReference>
<sequence>MKKVIESYIFLLPFFLIFIVFLAFPVFYALWLSLHKVQDFYDVFGSLKFVGFLNYINLLKDYRFWWSLLITLYYSLLTIPVGIFFSLLLASFLTSKLKGYNFFRTLYFLPYILDVFVVGIVWTLLYSSPYGIITRLLSNINLNIGGLLSNPKTALPSVAFAMVLKNAGFGMVLFLATMQNISPSLYEAAMIDGANPFQRFRYITIPSLKPVILFLFITGFIGTLSSFAEFFSMTGGGPGIVIGGKTLYSTETTGLYLYRRFESLDLGYAASISFVLLLITMAYSIFASRFMRERL</sequence>
<dbReference type="InterPro" id="IPR035906">
    <property type="entry name" value="MetI-like_sf"/>
</dbReference>
<organism evidence="9">
    <name type="scientific">candidate division WOR-3 bacterium</name>
    <dbReference type="NCBI Taxonomy" id="2052148"/>
    <lineage>
        <taxon>Bacteria</taxon>
        <taxon>Bacteria division WOR-3</taxon>
    </lineage>
</organism>
<feature type="transmembrane region" description="Helical" evidence="7">
    <location>
        <begin position="106"/>
        <end position="133"/>
    </location>
</feature>
<keyword evidence="5 7" id="KW-1133">Transmembrane helix</keyword>
<feature type="transmembrane region" description="Helical" evidence="7">
    <location>
        <begin position="7"/>
        <end position="31"/>
    </location>
</feature>
<feature type="transmembrane region" description="Helical" evidence="7">
    <location>
        <begin position="153"/>
        <end position="176"/>
    </location>
</feature>
<evidence type="ECO:0000256" key="6">
    <source>
        <dbReference type="ARBA" id="ARBA00023136"/>
    </source>
</evidence>
<accession>A0A7C4UDU7</accession>
<dbReference type="SUPFAM" id="SSF161098">
    <property type="entry name" value="MetI-like"/>
    <property type="match status" value="1"/>
</dbReference>
<evidence type="ECO:0000256" key="3">
    <source>
        <dbReference type="ARBA" id="ARBA00022475"/>
    </source>
</evidence>
<dbReference type="PROSITE" id="PS50928">
    <property type="entry name" value="ABC_TM1"/>
    <property type="match status" value="1"/>
</dbReference>
<feature type="transmembrane region" description="Helical" evidence="7">
    <location>
        <begin position="64"/>
        <end position="94"/>
    </location>
</feature>
<name>A0A7C4UDU7_UNCW3</name>
<proteinExistence type="inferred from homology"/>
<evidence type="ECO:0000256" key="4">
    <source>
        <dbReference type="ARBA" id="ARBA00022692"/>
    </source>
</evidence>
<reference evidence="9" key="1">
    <citation type="journal article" date="2020" name="mSystems">
        <title>Genome- and Community-Level Interaction Insights into Carbon Utilization and Element Cycling Functions of Hydrothermarchaeota in Hydrothermal Sediment.</title>
        <authorList>
            <person name="Zhou Z."/>
            <person name="Liu Y."/>
            <person name="Xu W."/>
            <person name="Pan J."/>
            <person name="Luo Z.H."/>
            <person name="Li M."/>
        </authorList>
    </citation>
    <scope>NUCLEOTIDE SEQUENCE [LARGE SCALE GENOMIC DNA]</scope>
    <source>
        <strain evidence="9">SpSt-780</strain>
    </source>
</reference>
<comment type="caution">
    <text evidence="9">The sequence shown here is derived from an EMBL/GenBank/DDBJ whole genome shotgun (WGS) entry which is preliminary data.</text>
</comment>
<feature type="transmembrane region" description="Helical" evidence="7">
    <location>
        <begin position="266"/>
        <end position="286"/>
    </location>
</feature>
<dbReference type="GO" id="GO:0005886">
    <property type="term" value="C:plasma membrane"/>
    <property type="evidence" value="ECO:0007669"/>
    <property type="project" value="UniProtKB-SubCell"/>
</dbReference>